<keyword evidence="3" id="KW-0862">Zinc</keyword>
<accession>A8XTT9</accession>
<dbReference type="GO" id="GO:0008270">
    <property type="term" value="F:zinc ion binding"/>
    <property type="evidence" value="ECO:0007669"/>
    <property type="project" value="UniProtKB-KW"/>
</dbReference>
<protein>
    <submittedName>
        <fullName evidence="6">Protein CBG18655</fullName>
    </submittedName>
</protein>
<dbReference type="CTD" id="8580436"/>
<evidence type="ECO:0000256" key="3">
    <source>
        <dbReference type="ARBA" id="ARBA00022833"/>
    </source>
</evidence>
<dbReference type="HOGENOM" id="CLU_1504781_0_0_1"/>
<dbReference type="InterPro" id="IPR003656">
    <property type="entry name" value="Znf_BED"/>
</dbReference>
<dbReference type="AlphaFoldDB" id="A8XTT9"/>
<gene>
    <name evidence="6" type="ORF">CBG18655</name>
    <name evidence="6" type="ORF">CBG_18655</name>
</gene>
<dbReference type="RefSeq" id="XP_002638439.1">
    <property type="nucleotide sequence ID" value="XM_002638393.1"/>
</dbReference>
<evidence type="ECO:0000256" key="4">
    <source>
        <dbReference type="PROSITE-ProRule" id="PRU00027"/>
    </source>
</evidence>
<name>A8XTT9_CAEBR</name>
<keyword evidence="1" id="KW-0479">Metal-binding</keyword>
<organism evidence="6 7">
    <name type="scientific">Caenorhabditis briggsae</name>
    <dbReference type="NCBI Taxonomy" id="6238"/>
    <lineage>
        <taxon>Eukaryota</taxon>
        <taxon>Metazoa</taxon>
        <taxon>Ecdysozoa</taxon>
        <taxon>Nematoda</taxon>
        <taxon>Chromadorea</taxon>
        <taxon>Rhabditida</taxon>
        <taxon>Rhabditina</taxon>
        <taxon>Rhabditomorpha</taxon>
        <taxon>Rhabditoidea</taxon>
        <taxon>Rhabditidae</taxon>
        <taxon>Peloderinae</taxon>
        <taxon>Caenorhabditis</taxon>
    </lineage>
</organism>
<dbReference type="EMBL" id="HE601466">
    <property type="protein sequence ID" value="CAP36065.1"/>
    <property type="molecule type" value="Genomic_DNA"/>
</dbReference>
<evidence type="ECO:0000259" key="5">
    <source>
        <dbReference type="PROSITE" id="PS50808"/>
    </source>
</evidence>
<dbReference type="InterPro" id="IPR036236">
    <property type="entry name" value="Znf_C2H2_sf"/>
</dbReference>
<keyword evidence="7" id="KW-1185">Reference proteome</keyword>
<evidence type="ECO:0000313" key="6">
    <source>
        <dbReference type="EMBL" id="CAP36065.1"/>
    </source>
</evidence>
<evidence type="ECO:0000256" key="1">
    <source>
        <dbReference type="ARBA" id="ARBA00022723"/>
    </source>
</evidence>
<dbReference type="PROSITE" id="PS50808">
    <property type="entry name" value="ZF_BED"/>
    <property type="match status" value="1"/>
</dbReference>
<reference evidence="6 7" key="1">
    <citation type="journal article" date="2003" name="PLoS Biol.">
        <title>The genome sequence of Caenorhabditis briggsae: a platform for comparative genomics.</title>
        <authorList>
            <person name="Stein L.D."/>
            <person name="Bao Z."/>
            <person name="Blasiar D."/>
            <person name="Blumenthal T."/>
            <person name="Brent M.R."/>
            <person name="Chen N."/>
            <person name="Chinwalla A."/>
            <person name="Clarke L."/>
            <person name="Clee C."/>
            <person name="Coghlan A."/>
            <person name="Coulson A."/>
            <person name="D'Eustachio P."/>
            <person name="Fitch D.H."/>
            <person name="Fulton L.A."/>
            <person name="Fulton R.E."/>
            <person name="Griffiths-Jones S."/>
            <person name="Harris T.W."/>
            <person name="Hillier L.W."/>
            <person name="Kamath R."/>
            <person name="Kuwabara P.E."/>
            <person name="Mardis E.R."/>
            <person name="Marra M.A."/>
            <person name="Miner T.L."/>
            <person name="Minx P."/>
            <person name="Mullikin J.C."/>
            <person name="Plumb R.W."/>
            <person name="Rogers J."/>
            <person name="Schein J.E."/>
            <person name="Sohrmann M."/>
            <person name="Spieth J."/>
            <person name="Stajich J.E."/>
            <person name="Wei C."/>
            <person name="Willey D."/>
            <person name="Wilson R.K."/>
            <person name="Durbin R."/>
            <person name="Waterston R.H."/>
        </authorList>
    </citation>
    <scope>NUCLEOTIDE SEQUENCE [LARGE SCALE GENOMIC DNA]</scope>
    <source>
        <strain evidence="6 7">AF16</strain>
    </source>
</reference>
<dbReference type="SMART" id="SM00614">
    <property type="entry name" value="ZnF_BED"/>
    <property type="match status" value="1"/>
</dbReference>
<evidence type="ECO:0000256" key="2">
    <source>
        <dbReference type="ARBA" id="ARBA00022771"/>
    </source>
</evidence>
<dbReference type="SUPFAM" id="SSF57667">
    <property type="entry name" value="beta-beta-alpha zinc fingers"/>
    <property type="match status" value="1"/>
</dbReference>
<dbReference type="GeneID" id="8580436"/>
<dbReference type="KEGG" id="cbr:CBG_18655"/>
<dbReference type="InParanoid" id="A8XTT9"/>
<feature type="domain" description="BED-type" evidence="5">
    <location>
        <begin position="5"/>
        <end position="56"/>
    </location>
</feature>
<proteinExistence type="predicted"/>
<reference evidence="6 7" key="2">
    <citation type="journal article" date="2011" name="PLoS Genet.">
        <title>Caenorhabditis briggsae recombinant inbred line genotypes reveal inter-strain incompatibility and the evolution of recombination.</title>
        <authorList>
            <person name="Ross J.A."/>
            <person name="Koboldt D.C."/>
            <person name="Staisch J.E."/>
            <person name="Chamberlin H.M."/>
            <person name="Gupta B.P."/>
            <person name="Miller R.D."/>
            <person name="Baird S.E."/>
            <person name="Haag E.S."/>
        </authorList>
    </citation>
    <scope>NUCLEOTIDE SEQUENCE [LARGE SCALE GENOMIC DNA]</scope>
    <source>
        <strain evidence="6 7">AF16</strain>
    </source>
</reference>
<dbReference type="Pfam" id="PF02892">
    <property type="entry name" value="zf-BED"/>
    <property type="match status" value="1"/>
</dbReference>
<dbReference type="GO" id="GO:0003677">
    <property type="term" value="F:DNA binding"/>
    <property type="evidence" value="ECO:0007669"/>
    <property type="project" value="InterPro"/>
</dbReference>
<keyword evidence="2 4" id="KW-0863">Zinc-finger</keyword>
<dbReference type="Proteomes" id="UP000008549">
    <property type="component" value="Unassembled WGS sequence"/>
</dbReference>
<evidence type="ECO:0000313" key="7">
    <source>
        <dbReference type="Proteomes" id="UP000008549"/>
    </source>
</evidence>
<sequence>MYSSQNQSKAWRFFEKQRNGQTVTCKLCGRSIKFHSSTTTMHQHLNSHHEKEVEKMERSSYVFFDCAFPIPQKQTFSRVRKLNPDHQILTPDSLRKKLADKEKEYVEISKKSMKNAEKVWISVDGWSAKYMDSTLYAVFVFYVENFERKSKVSYATNIIETNKIISSFWESSLSARLQRQLMSAGLLLIYFTNLA</sequence>